<keyword evidence="3" id="KW-1185">Reference proteome</keyword>
<dbReference type="EMBL" id="OV651816">
    <property type="protein sequence ID" value="CAH1109266.1"/>
    <property type="molecule type" value="Genomic_DNA"/>
</dbReference>
<evidence type="ECO:0000313" key="3">
    <source>
        <dbReference type="Proteomes" id="UP001153636"/>
    </source>
</evidence>
<feature type="transmembrane region" description="Helical" evidence="1">
    <location>
        <begin position="38"/>
        <end position="57"/>
    </location>
</feature>
<name>A0A9P0GFU6_9CUCU</name>
<accession>A0A9P0GFU6</accession>
<dbReference type="PANTHER" id="PTHR11686:SF9">
    <property type="entry name" value="RE13973P"/>
    <property type="match status" value="1"/>
</dbReference>
<dbReference type="OrthoDB" id="9977870at2759"/>
<dbReference type="AlphaFoldDB" id="A0A9P0GFU6"/>
<keyword evidence="1" id="KW-0812">Transmembrane</keyword>
<dbReference type="InterPro" id="IPR029055">
    <property type="entry name" value="Ntn_hydrolases_N"/>
</dbReference>
<dbReference type="InterPro" id="IPR043137">
    <property type="entry name" value="GGT_ssub_C"/>
</dbReference>
<dbReference type="Proteomes" id="UP001153636">
    <property type="component" value="Chromosome 4"/>
</dbReference>
<dbReference type="SUPFAM" id="SSF56235">
    <property type="entry name" value="N-terminal nucleophile aminohydrolases (Ntn hydrolases)"/>
    <property type="match status" value="1"/>
</dbReference>
<sequence length="473" mass="52382">MSEPVVSREDIPLKNGKISKKWYACDDDYFSGSKYINVAFGTLTVIITFALVIQIYYGDYQVVPHGSVASDSLECSKVGTSILKQGGNAIDAAIGTAFCLSVATPHLTGLDAEGVILIYNHKTKNNPVVIDFSHATVASKNLPTLVMGLAYLHKNFGKLEWETLINPSVVLARKGVLVSKMLVQAITNSHAEDLFGRLEPGQFLIQKKLATRLEHIANISNPVLYSYLNQINETMLTVSIEKSKFRNYNIYTPHVNSIGPFLTEALQINDKLNFTKEDISKPDFIYHIAEIARHFYEKTSVNDVFHEGTISNVGVMDIDDTYVSLVTGMYQFFGSGKKTLLGYVEDIKNKGTLSTRIPILITDSQYICGKRMVFGVNNIATAIQIINSLIIGNENGTESIEAPRFHIGSNGTVGIEDYHLPSFNDEVLKYLEILTLKPYEVPEPYESSNIVEKLKDELSSHSDSRGGGIASRF</sequence>
<dbReference type="PRINTS" id="PR01210">
    <property type="entry name" value="GGTRANSPTASE"/>
</dbReference>
<evidence type="ECO:0000313" key="2">
    <source>
        <dbReference type="EMBL" id="CAH1109266.1"/>
    </source>
</evidence>
<dbReference type="InterPro" id="IPR000101">
    <property type="entry name" value="GGT_peptidase"/>
</dbReference>
<keyword evidence="1" id="KW-1133">Transmembrane helix</keyword>
<dbReference type="PANTHER" id="PTHR11686">
    <property type="entry name" value="GAMMA GLUTAMYL TRANSPEPTIDASE"/>
    <property type="match status" value="1"/>
</dbReference>
<keyword evidence="1" id="KW-0472">Membrane</keyword>
<proteinExistence type="predicted"/>
<dbReference type="Gene3D" id="3.60.20.40">
    <property type="match status" value="1"/>
</dbReference>
<dbReference type="Pfam" id="PF01019">
    <property type="entry name" value="G_glu_transpept"/>
    <property type="match status" value="2"/>
</dbReference>
<dbReference type="GO" id="GO:0005886">
    <property type="term" value="C:plasma membrane"/>
    <property type="evidence" value="ECO:0007669"/>
    <property type="project" value="TreeGrafter"/>
</dbReference>
<protein>
    <submittedName>
        <fullName evidence="2">Uncharacterized protein</fullName>
    </submittedName>
</protein>
<dbReference type="Gene3D" id="1.10.246.230">
    <property type="match status" value="1"/>
</dbReference>
<organism evidence="2 3">
    <name type="scientific">Psylliodes chrysocephalus</name>
    <dbReference type="NCBI Taxonomy" id="3402493"/>
    <lineage>
        <taxon>Eukaryota</taxon>
        <taxon>Metazoa</taxon>
        <taxon>Ecdysozoa</taxon>
        <taxon>Arthropoda</taxon>
        <taxon>Hexapoda</taxon>
        <taxon>Insecta</taxon>
        <taxon>Pterygota</taxon>
        <taxon>Neoptera</taxon>
        <taxon>Endopterygota</taxon>
        <taxon>Coleoptera</taxon>
        <taxon>Polyphaga</taxon>
        <taxon>Cucujiformia</taxon>
        <taxon>Chrysomeloidea</taxon>
        <taxon>Chrysomelidae</taxon>
        <taxon>Galerucinae</taxon>
        <taxon>Alticini</taxon>
        <taxon>Psylliodes</taxon>
    </lineage>
</organism>
<gene>
    <name evidence="2" type="ORF">PSYICH_LOCUS10101</name>
</gene>
<dbReference type="GO" id="GO:0036374">
    <property type="term" value="F:glutathione hydrolase activity"/>
    <property type="evidence" value="ECO:0007669"/>
    <property type="project" value="InterPro"/>
</dbReference>
<dbReference type="GO" id="GO:0006751">
    <property type="term" value="P:glutathione catabolic process"/>
    <property type="evidence" value="ECO:0007669"/>
    <property type="project" value="InterPro"/>
</dbReference>
<reference evidence="2" key="1">
    <citation type="submission" date="2022-01" db="EMBL/GenBank/DDBJ databases">
        <authorList>
            <person name="King R."/>
        </authorList>
    </citation>
    <scope>NUCLEOTIDE SEQUENCE</scope>
</reference>
<evidence type="ECO:0000256" key="1">
    <source>
        <dbReference type="SAM" id="Phobius"/>
    </source>
</evidence>